<evidence type="ECO:0000256" key="1">
    <source>
        <dbReference type="ARBA" id="ARBA00010634"/>
    </source>
</evidence>
<sequence>MKTSSNSPLRVFVTVVLSFFFFHGDTSSVTNCSSLSFPATVFAQEAPDISDSFDDPFDDDFLEDSNDIYVMDPLEPVNRFFFQVNDTLYFWLLKPVGRVYGAVIAEDFRICIRNAFNNILMPVRFVNNVLQGKFGNAGIEMSRFLINTTAGIAGFGDPAKDIWGLKAHPEDLGQTLGFYGIGNGIYFCWPILGPSTLRDTIGMAGDSYLDPLHYVMESDYDTGVSIQAEKAVNKTSLIIGDYESLIEASFDPYIALRDAYLQQRDKRVKDLK</sequence>
<organism evidence="3 4">
    <name type="scientific">Candidatus Desulfobia pelagia</name>
    <dbReference type="NCBI Taxonomy" id="2841692"/>
    <lineage>
        <taxon>Bacteria</taxon>
        <taxon>Pseudomonadati</taxon>
        <taxon>Thermodesulfobacteriota</taxon>
        <taxon>Desulfobulbia</taxon>
        <taxon>Desulfobulbales</taxon>
        <taxon>Desulfobulbaceae</taxon>
        <taxon>Candidatus Desulfobia</taxon>
    </lineage>
</organism>
<reference evidence="3 4" key="1">
    <citation type="submission" date="2020-08" db="EMBL/GenBank/DDBJ databases">
        <title>Bridging the membrane lipid divide: bacteria of the FCB group superphylum have the potential to synthesize archaeal ether lipids.</title>
        <authorList>
            <person name="Villanueva L."/>
            <person name="Von Meijenfeldt F.A.B."/>
            <person name="Westbye A.B."/>
            <person name="Yadav S."/>
            <person name="Hopmans E.C."/>
            <person name="Dutilh B.E."/>
            <person name="Sinninghe Damste J.S."/>
        </authorList>
    </citation>
    <scope>NUCLEOTIDE SEQUENCE [LARGE SCALE GENOMIC DNA]</scope>
    <source>
        <strain evidence="3">NIOZ-UU47</strain>
    </source>
</reference>
<comment type="caution">
    <text evidence="3">The sequence shown here is derived from an EMBL/GenBank/DDBJ whole genome shotgun (WGS) entry which is preliminary data.</text>
</comment>
<gene>
    <name evidence="3" type="ORF">H8E41_01515</name>
</gene>
<dbReference type="GO" id="GO:0120010">
    <property type="term" value="P:intermembrane phospholipid transfer"/>
    <property type="evidence" value="ECO:0007669"/>
    <property type="project" value="TreeGrafter"/>
</dbReference>
<evidence type="ECO:0000313" key="3">
    <source>
        <dbReference type="EMBL" id="MBC8316554.1"/>
    </source>
</evidence>
<dbReference type="GO" id="GO:0016020">
    <property type="term" value="C:membrane"/>
    <property type="evidence" value="ECO:0007669"/>
    <property type="project" value="InterPro"/>
</dbReference>
<dbReference type="InterPro" id="IPR007428">
    <property type="entry name" value="MlaA"/>
</dbReference>
<dbReference type="AlphaFoldDB" id="A0A8J6NCY4"/>
<name>A0A8J6NCY4_9BACT</name>
<protein>
    <submittedName>
        <fullName evidence="3">VacJ family lipoprotein</fullName>
    </submittedName>
</protein>
<dbReference type="PANTHER" id="PTHR30035">
    <property type="entry name" value="LIPOPROTEIN VACJ-RELATED"/>
    <property type="match status" value="1"/>
</dbReference>
<dbReference type="Proteomes" id="UP000614424">
    <property type="component" value="Unassembled WGS sequence"/>
</dbReference>
<dbReference type="EMBL" id="JACNJZ010000040">
    <property type="protein sequence ID" value="MBC8316554.1"/>
    <property type="molecule type" value="Genomic_DNA"/>
</dbReference>
<proteinExistence type="inferred from homology"/>
<dbReference type="PRINTS" id="PR01805">
    <property type="entry name" value="VACJLIPOPROT"/>
</dbReference>
<evidence type="ECO:0000256" key="2">
    <source>
        <dbReference type="ARBA" id="ARBA00022729"/>
    </source>
</evidence>
<evidence type="ECO:0000313" key="4">
    <source>
        <dbReference type="Proteomes" id="UP000614424"/>
    </source>
</evidence>
<dbReference type="PANTHER" id="PTHR30035:SF3">
    <property type="entry name" value="INTERMEMBRANE PHOSPHOLIPID TRANSPORT SYSTEM LIPOPROTEIN MLAA"/>
    <property type="match status" value="1"/>
</dbReference>
<dbReference type="Pfam" id="PF04333">
    <property type="entry name" value="MlaA"/>
    <property type="match status" value="1"/>
</dbReference>
<accession>A0A8J6NCY4</accession>
<comment type="similarity">
    <text evidence="1">Belongs to the MlaA family.</text>
</comment>
<keyword evidence="2" id="KW-0732">Signal</keyword>
<keyword evidence="3" id="KW-0449">Lipoprotein</keyword>